<dbReference type="GO" id="GO:0006325">
    <property type="term" value="P:chromatin organization"/>
    <property type="evidence" value="ECO:0007669"/>
    <property type="project" value="UniProtKB-KW"/>
</dbReference>
<feature type="region of interest" description="Disordered" evidence="9">
    <location>
        <begin position="213"/>
        <end position="258"/>
    </location>
</feature>
<evidence type="ECO:0000256" key="9">
    <source>
        <dbReference type="SAM" id="MobiDB-lite"/>
    </source>
</evidence>
<keyword evidence="4" id="KW-0156">Chromatin regulator</keyword>
<feature type="region of interest" description="Disordered" evidence="9">
    <location>
        <begin position="1143"/>
        <end position="1213"/>
    </location>
</feature>
<feature type="region of interest" description="Disordered" evidence="9">
    <location>
        <begin position="103"/>
        <end position="166"/>
    </location>
</feature>
<dbReference type="CDD" id="cd00167">
    <property type="entry name" value="SANT"/>
    <property type="match status" value="1"/>
</dbReference>
<feature type="compositionally biased region" description="Basic residues" evidence="9">
    <location>
        <begin position="1049"/>
        <end position="1060"/>
    </location>
</feature>
<feature type="compositionally biased region" description="Basic and acidic residues" evidence="9">
    <location>
        <begin position="222"/>
        <end position="248"/>
    </location>
</feature>
<dbReference type="InterPro" id="IPR014012">
    <property type="entry name" value="HSA_dom"/>
</dbReference>
<feature type="compositionally biased region" description="Basic and acidic residues" evidence="9">
    <location>
        <begin position="364"/>
        <end position="399"/>
    </location>
</feature>
<comment type="function">
    <text evidence="7">Component of the NuA4 histone acetyltransferase complex which is involved in transcriptional activation of selected genes principally by acetylation of nucleosomal histone H4 and H2A. The NuA4 complex is also involved in DNA repair.</text>
</comment>
<dbReference type="Pfam" id="PF13921">
    <property type="entry name" value="Myb_DNA-bind_6"/>
    <property type="match status" value="1"/>
</dbReference>
<feature type="compositionally biased region" description="Low complexity" evidence="9">
    <location>
        <begin position="1380"/>
        <end position="1394"/>
    </location>
</feature>
<keyword evidence="3" id="KW-0227">DNA damage</keyword>
<organism evidence="12 13">
    <name type="scientific">Cryomyces minteri</name>
    <dbReference type="NCBI Taxonomy" id="331657"/>
    <lineage>
        <taxon>Eukaryota</taxon>
        <taxon>Fungi</taxon>
        <taxon>Dikarya</taxon>
        <taxon>Ascomycota</taxon>
        <taxon>Pezizomycotina</taxon>
        <taxon>Dothideomycetes</taxon>
        <taxon>Dothideomycetes incertae sedis</taxon>
        <taxon>Cryomyces</taxon>
    </lineage>
</organism>
<keyword evidence="6" id="KW-0539">Nucleus</keyword>
<feature type="compositionally biased region" description="Polar residues" evidence="9">
    <location>
        <begin position="1335"/>
        <end position="1347"/>
    </location>
</feature>
<evidence type="ECO:0000256" key="6">
    <source>
        <dbReference type="ARBA" id="ARBA00023242"/>
    </source>
</evidence>
<name>A0A4U0XMQ3_9PEZI</name>
<feature type="compositionally biased region" description="Polar residues" evidence="9">
    <location>
        <begin position="1173"/>
        <end position="1196"/>
    </location>
</feature>
<accession>A0A4U0XMQ3</accession>
<dbReference type="Gene3D" id="1.10.10.60">
    <property type="entry name" value="Homeodomain-like"/>
    <property type="match status" value="1"/>
</dbReference>
<feature type="domain" description="Myb-like" evidence="10">
    <location>
        <begin position="939"/>
        <end position="995"/>
    </location>
</feature>
<feature type="compositionally biased region" description="Polar residues" evidence="9">
    <location>
        <begin position="400"/>
        <end position="429"/>
    </location>
</feature>
<feature type="region of interest" description="Disordered" evidence="9">
    <location>
        <begin position="1366"/>
        <end position="1447"/>
    </location>
</feature>
<protein>
    <recommendedName>
        <fullName evidence="8">Vacuolar import and degradation protein 21</fullName>
    </recommendedName>
</protein>
<feature type="compositionally biased region" description="Polar residues" evidence="9">
    <location>
        <begin position="1403"/>
        <end position="1419"/>
    </location>
</feature>
<feature type="compositionally biased region" description="Basic and acidic residues" evidence="9">
    <location>
        <begin position="1078"/>
        <end position="1088"/>
    </location>
</feature>
<feature type="compositionally biased region" description="Polar residues" evidence="9">
    <location>
        <begin position="1427"/>
        <end position="1444"/>
    </location>
</feature>
<feature type="region of interest" description="Disordered" evidence="9">
    <location>
        <begin position="858"/>
        <end position="887"/>
    </location>
</feature>
<dbReference type="EMBL" id="NAJN01000137">
    <property type="protein sequence ID" value="TKA78570.1"/>
    <property type="molecule type" value="Genomic_DNA"/>
</dbReference>
<evidence type="ECO:0000256" key="1">
    <source>
        <dbReference type="ARBA" id="ARBA00004123"/>
    </source>
</evidence>
<dbReference type="STRING" id="331657.A0A4U0XMQ3"/>
<evidence type="ECO:0000256" key="4">
    <source>
        <dbReference type="ARBA" id="ARBA00022853"/>
    </source>
</evidence>
<feature type="compositionally biased region" description="Low complexity" evidence="9">
    <location>
        <begin position="1022"/>
        <end position="1045"/>
    </location>
</feature>
<evidence type="ECO:0000313" key="13">
    <source>
        <dbReference type="Proteomes" id="UP000308768"/>
    </source>
</evidence>
<dbReference type="InterPro" id="IPR009057">
    <property type="entry name" value="Homeodomain-like_sf"/>
</dbReference>
<keyword evidence="13" id="KW-1185">Reference proteome</keyword>
<feature type="region of interest" description="Disordered" evidence="9">
    <location>
        <begin position="270"/>
        <end position="558"/>
    </location>
</feature>
<evidence type="ECO:0000313" key="12">
    <source>
        <dbReference type="EMBL" id="TKA78570.1"/>
    </source>
</evidence>
<feature type="compositionally biased region" description="Polar residues" evidence="9">
    <location>
        <begin position="277"/>
        <end position="290"/>
    </location>
</feature>
<dbReference type="SMART" id="SM00573">
    <property type="entry name" value="HSA"/>
    <property type="match status" value="1"/>
</dbReference>
<evidence type="ECO:0000256" key="5">
    <source>
        <dbReference type="ARBA" id="ARBA00023204"/>
    </source>
</evidence>
<comment type="subcellular location">
    <subcellularLocation>
        <location evidence="1">Nucleus</location>
    </subcellularLocation>
</comment>
<feature type="compositionally biased region" description="Polar residues" evidence="9">
    <location>
        <begin position="1494"/>
        <end position="1509"/>
    </location>
</feature>
<dbReference type="OrthoDB" id="5364245at2759"/>
<keyword evidence="5" id="KW-0234">DNA repair</keyword>
<feature type="compositionally biased region" description="Acidic residues" evidence="9">
    <location>
        <begin position="871"/>
        <end position="880"/>
    </location>
</feature>
<feature type="compositionally biased region" description="Polar residues" evidence="9">
    <location>
        <begin position="479"/>
        <end position="495"/>
    </location>
</feature>
<comment type="similarity">
    <text evidence="2">Belongs to the EAF1 family.</text>
</comment>
<reference evidence="12 13" key="1">
    <citation type="submission" date="2017-03" db="EMBL/GenBank/DDBJ databases">
        <title>Genomes of endolithic fungi from Antarctica.</title>
        <authorList>
            <person name="Coleine C."/>
            <person name="Masonjones S."/>
            <person name="Stajich J.E."/>
        </authorList>
    </citation>
    <scope>NUCLEOTIDE SEQUENCE [LARGE SCALE GENOMIC DNA]</scope>
    <source>
        <strain evidence="12 13">CCFEE 5187</strain>
    </source>
</reference>
<feature type="compositionally biased region" description="Polar residues" evidence="9">
    <location>
        <begin position="1149"/>
        <end position="1159"/>
    </location>
</feature>
<feature type="compositionally biased region" description="Low complexity" evidence="9">
    <location>
        <begin position="1297"/>
        <end position="1325"/>
    </location>
</feature>
<dbReference type="Proteomes" id="UP000308768">
    <property type="component" value="Unassembled WGS sequence"/>
</dbReference>
<dbReference type="InterPro" id="IPR001005">
    <property type="entry name" value="SANT/Myb"/>
</dbReference>
<feature type="region of interest" description="Disordered" evidence="9">
    <location>
        <begin position="1272"/>
        <end position="1351"/>
    </location>
</feature>
<dbReference type="PANTHER" id="PTHR46459:SF1">
    <property type="entry name" value="E1A-BINDING PROTEIN P400"/>
    <property type="match status" value="1"/>
</dbReference>
<dbReference type="PROSITE" id="PS51204">
    <property type="entry name" value="HSA"/>
    <property type="match status" value="1"/>
</dbReference>
<feature type="region of interest" description="Disordered" evidence="9">
    <location>
        <begin position="1022"/>
        <end position="1060"/>
    </location>
</feature>
<gene>
    <name evidence="12" type="ORF">B0A49_01780</name>
</gene>
<dbReference type="PANTHER" id="PTHR46459">
    <property type="entry name" value="E1A-BINDING PROTEIN P400-RELATED"/>
    <property type="match status" value="1"/>
</dbReference>
<evidence type="ECO:0000256" key="8">
    <source>
        <dbReference type="ARBA" id="ARBA00029670"/>
    </source>
</evidence>
<evidence type="ECO:0000256" key="7">
    <source>
        <dbReference type="ARBA" id="ARBA00025178"/>
    </source>
</evidence>
<feature type="region of interest" description="Disordered" evidence="9">
    <location>
        <begin position="1077"/>
        <end position="1117"/>
    </location>
</feature>
<evidence type="ECO:0000259" key="10">
    <source>
        <dbReference type="PROSITE" id="PS50090"/>
    </source>
</evidence>
<dbReference type="GO" id="GO:0003682">
    <property type="term" value="F:chromatin binding"/>
    <property type="evidence" value="ECO:0007669"/>
    <property type="project" value="TreeGrafter"/>
</dbReference>
<feature type="region of interest" description="Disordered" evidence="9">
    <location>
        <begin position="1490"/>
        <end position="1525"/>
    </location>
</feature>
<dbReference type="PROSITE" id="PS50090">
    <property type="entry name" value="MYB_LIKE"/>
    <property type="match status" value="1"/>
</dbReference>
<sequence>MSLDTLRDAASRAKKNEIAVVELSRKRKLRELYAVTATLLRVTGLAAPKWSTINLDAASPSFDVQEAFFLDANDLSKGRYFHDSSLPVPKYDATPCTLEVTPHSVFEPSPSSNAPPSVTGRKPAGINAHVEEPRDVSSEVVSGLIDGSPASDNDATNRERKSASPIVEVAIVDQAKQDETPFIEDPPAHSPEIDLKKVAPMTSDDVAAIPCPIIRTSDSDETDKRPQTVHLPRKEEQEKRLREVERSQEAAAVQTRRKEDMVLSIARNGATLGEVPSSPSSTVGANSANTPMPAAHSPDTSPDDESFPPNTAQLQAQLPKNPFTSPEEQADKEEHEGLLKSQMRIAREDARFVEPATPDEQLLAEEREAVRQARDSKQVPELAPDHESAGESRQEESLTHEASNVVQQTLDAVQEDLTASTATSSTENPPTEAAEKASIATLKPLTSEVASPDGDTINVLPRRPPLAPGVMSKAEAAKSQDSLLTKATAKSTRLPQSPPQERMTTRVSSGALRHKSVSEILGETPRPLTPRAESLAEGKSLSSPTLGTPATGPFAAPLPLSGNRLRTLDNQAIEISRLSVANLTEDDNATPLHPFRGEYAALRGASQDGGKDYLHTLFAWQAHQPPRSTALPDILSTAAKTLTTANHFASLRETQDYKILRRIYQLQNANKWSLRQMERSPEPPGSKTHQDFLLAEMKWMRTDFREEKKWKTAVARSMAEACAKWVAADDGERESLQVRTGQKPRDADVSSIVPIEEDATPGLDPSGSNDSESDSLSDEVELVLDPTQLTAPAALFSPNFSGLTVVCPKTPASEKLLAELPLYTPFGALEHPTAQQSQSVPPPIVPVSKFTSGKLMAKGLGPPRKRSRYDYEDDTDEEVSDYSSGAPAIRRRLADPDNAPEQTNVALFIPENQHIRDRLYAQHAFRPPSEFQMPSVAFFENRHPSQWEAEEDTKLRRLVREYSFNWSLIADSLAVDSRFTSGAERRTPWECFERWVCLEGLPTEMSKTQYFRTYNSRLEAAQQRQTTQYNAQQQQQQQQGQTPGQISTPRRRQPVRVEKRRNTRFLALIDSLKKLARRRESQAHKQAEAAKAAALRKQHEAVQPKQNMHTPAEFSRMRHDRDVKIAERQEQYRLNVLAQQRAAALQQRSGQPPNAQQVLPNGVAPNSRGGSTGTAISANANQPNGHLQPGQHNGQSRPHAPQHGVPNHMQGSMLPPQMGMQGVPQAQMQANMQGQQRMPNHSSPQDPRMVMEANRQAQQRGLQMPNAGQQFQVSNGQHLSPGAQHASGNMPNPALLAAMASNSNNGASGSANMSSSMSGHNMSSPRMPPPPSMSQQNGTHVQPQPLSSGHIPTINQLHHQIAASNPHMSPDQVKRATTEQMRTQLSQQTQQRQQALNAATGMMNGSTHQNQNPYQSNGINGMPPNGVNGTNGRPGSATSGSGSPHQAYRAALHSRLLAQSQAGGGVGAGTGSPTVVNNISPALAHVALARPASGSGTPRSNTAGSNGNGMISPGQRLGQGSPRIG</sequence>
<feature type="region of interest" description="Disordered" evidence="9">
    <location>
        <begin position="733"/>
        <end position="779"/>
    </location>
</feature>
<evidence type="ECO:0000256" key="3">
    <source>
        <dbReference type="ARBA" id="ARBA00022763"/>
    </source>
</evidence>
<evidence type="ECO:0000259" key="11">
    <source>
        <dbReference type="PROSITE" id="PS51204"/>
    </source>
</evidence>
<dbReference type="SMART" id="SM00717">
    <property type="entry name" value="SANT"/>
    <property type="match status" value="1"/>
</dbReference>
<dbReference type="GO" id="GO:0005634">
    <property type="term" value="C:nucleus"/>
    <property type="evidence" value="ECO:0007669"/>
    <property type="project" value="UniProtKB-SubCell"/>
</dbReference>
<dbReference type="GO" id="GO:0035267">
    <property type="term" value="C:NuA4 histone acetyltransferase complex"/>
    <property type="evidence" value="ECO:0007669"/>
    <property type="project" value="UniProtKB-ARBA"/>
</dbReference>
<feature type="domain" description="HSA" evidence="11">
    <location>
        <begin position="677"/>
        <end position="751"/>
    </location>
</feature>
<feature type="compositionally biased region" description="Polar residues" evidence="9">
    <location>
        <begin position="308"/>
        <end position="327"/>
    </location>
</feature>
<comment type="caution">
    <text evidence="12">The sequence shown here is derived from an EMBL/GenBank/DDBJ whole genome shotgun (WGS) entry which is preliminary data.</text>
</comment>
<dbReference type="GO" id="GO:0006281">
    <property type="term" value="P:DNA repair"/>
    <property type="evidence" value="ECO:0007669"/>
    <property type="project" value="UniProtKB-KW"/>
</dbReference>
<dbReference type="SUPFAM" id="SSF46689">
    <property type="entry name" value="Homeodomain-like"/>
    <property type="match status" value="1"/>
</dbReference>
<evidence type="ECO:0000256" key="2">
    <source>
        <dbReference type="ARBA" id="ARBA00008913"/>
    </source>
</evidence>
<proteinExistence type="inferred from homology"/>
<dbReference type="Pfam" id="PF07529">
    <property type="entry name" value="HSA"/>
    <property type="match status" value="1"/>
</dbReference>